<reference evidence="1 2" key="1">
    <citation type="submission" date="2016-04" db="EMBL/GenBank/DDBJ databases">
        <title>Comparative genomics of Morganella phages MP1 and MP2 define new clades among the T4 and T7-like Viruses.</title>
        <authorList>
            <person name="Pinto G."/>
            <person name="Oliveira A."/>
            <person name="Malgorzata L."/>
            <person name="Kropinski A."/>
            <person name="Azeredo J."/>
        </authorList>
    </citation>
    <scope>NUCLEOTIDE SEQUENCE [LARGE SCALE GENOMIC DNA]</scope>
</reference>
<protein>
    <submittedName>
        <fullName evidence="1">Uncharacterized protein</fullName>
    </submittedName>
</protein>
<evidence type="ECO:0000313" key="1">
    <source>
        <dbReference type="EMBL" id="ANM46392.1"/>
    </source>
</evidence>
<dbReference type="Proteomes" id="UP000203821">
    <property type="component" value="Genome"/>
</dbReference>
<sequence length="40" mass="4761">MMVRHGMMRMGSSKDYSEAHGLWCDGYCCMHNPKNLYYKQ</sequence>
<dbReference type="RefSeq" id="YP_009291550.1">
    <property type="nucleotide sequence ID" value="NC_031115.1"/>
</dbReference>
<organism evidence="1 2">
    <name type="scientific">Morganella phage vB_MmoP_MP2</name>
    <dbReference type="NCBI Taxonomy" id="1852627"/>
    <lineage>
        <taxon>Viruses</taxon>
        <taxon>Duplodnaviria</taxon>
        <taxon>Heunggongvirae</taxon>
        <taxon>Uroviricota</taxon>
        <taxon>Caudoviricetes</taxon>
        <taxon>Autographivirales</taxon>
        <taxon>Autotranscriptaviridae</taxon>
        <taxon>Studiervirinae</taxon>
        <taxon>Minipunavirus</taxon>
        <taxon>Minipunavirus MP2</taxon>
    </lineage>
</organism>
<dbReference type="GeneID" id="29068281"/>
<gene>
    <name evidence="1" type="ORF">MP2_gp24</name>
</gene>
<proteinExistence type="predicted"/>
<dbReference type="KEGG" id="vg:29068281"/>
<keyword evidence="2" id="KW-1185">Reference proteome</keyword>
<evidence type="ECO:0000313" key="2">
    <source>
        <dbReference type="Proteomes" id="UP000203821"/>
    </source>
</evidence>
<accession>A0A192YA09</accession>
<dbReference type="EMBL" id="KX078568">
    <property type="protein sequence ID" value="ANM46392.1"/>
    <property type="molecule type" value="Genomic_DNA"/>
</dbReference>
<name>A0A192YA09_9CAUD</name>